<dbReference type="Gene3D" id="1.10.246.130">
    <property type="match status" value="1"/>
</dbReference>
<dbReference type="InterPro" id="IPR055262">
    <property type="entry name" value="GGT_CS"/>
</dbReference>
<dbReference type="Proteomes" id="UP000521578">
    <property type="component" value="Unassembled WGS sequence"/>
</dbReference>
<feature type="non-terminal residue" evidence="5">
    <location>
        <position position="1"/>
    </location>
</feature>
<dbReference type="GO" id="GO:0103068">
    <property type="term" value="F:leukotriene C4 gamma-glutamyl transferase activity"/>
    <property type="evidence" value="ECO:0007669"/>
    <property type="project" value="UniProtKB-EC"/>
</dbReference>
<name>A0AA97MIV6_9PASS</name>
<comment type="subcellular location">
    <subcellularLocation>
        <location evidence="4">Membrane</location>
        <topology evidence="4">Single-pass type II membrane protein</topology>
    </subcellularLocation>
</comment>
<comment type="catalytic activity">
    <reaction evidence="4">
        <text>an S-substituted glutathione + H2O = an S-substituted L-cysteinylglycine + L-glutamate</text>
        <dbReference type="Rhea" id="RHEA:59468"/>
        <dbReference type="ChEBI" id="CHEBI:15377"/>
        <dbReference type="ChEBI" id="CHEBI:29985"/>
        <dbReference type="ChEBI" id="CHEBI:90779"/>
        <dbReference type="ChEBI" id="CHEBI:143103"/>
        <dbReference type="EC" id="3.4.19.13"/>
    </reaction>
</comment>
<keyword evidence="4" id="KW-0012">Acyltransferase</keyword>
<dbReference type="GO" id="GO:0002951">
    <property type="term" value="F:leukotriene-C(4) hydrolase"/>
    <property type="evidence" value="ECO:0007669"/>
    <property type="project" value="TreeGrafter"/>
</dbReference>
<sequence>IAMSTGKICCLVLLTLGVLAVAVTLVVILTQPGCGPQHYLHGAVAADTETCSLIGRDILKSGGTAVDAAIAGLICTSVMNPQSSGLGGGVVFTIYNASTGTVEVINARETVPRVFPHDLLSACGNDFLTGPRWIGVPGELRGYEEAHKRHGRLPWKALFEPTIKLLSEPLVISPVLDKILRHPNFSGLGKSLCPLLCHGQRFLKLGETFSWPALQQTLRAVAEHGAAAFYEGEIGKALVEDAGKAGSNLSLEDLGAYKAEVSSALNITLNNHITVFAPGPPMGGAVLMFILKVLEEYKLHEASLATPEEKVETYHRIAEALKFGNMLRPQMSDPAFSKAEVPVGTLLSDQFAELVRQRIDARGDHPVNHYNLLKSTYNDKYKSTGTSHISVLAADGSAVSATSTINYPFGSFVYSNQTGIILNNELADFCIANNRSINPGEHSHSQNRAQGQEMDTQANNISACALGEKPPSAMVPSILISKTGDMLVIGGAGGAWIISATSMAIINKLWFGYDLENAISAPVMHTEGDSVLFEGLFSEEVRTGLLGRGHKEKRGKLTMNVVQGISKEGKCISAYSDKRKLGKSAGY</sequence>
<dbReference type="InterPro" id="IPR043138">
    <property type="entry name" value="GGT_lsub"/>
</dbReference>
<proteinExistence type="inferred from homology"/>
<dbReference type="FunFam" id="1.10.246.130:FF:000001">
    <property type="entry name" value="Gamma-glutamyltransferase 5 isoform 1"/>
    <property type="match status" value="1"/>
</dbReference>
<gene>
    <name evidence="5" type="primary">Ggt5</name>
    <name evidence="5" type="ORF">MENNOV_R05029</name>
</gene>
<feature type="binding site" evidence="3">
    <location>
        <position position="108"/>
    </location>
    <ligand>
        <name>L-glutamate</name>
        <dbReference type="ChEBI" id="CHEBI:29985"/>
    </ligand>
</feature>
<reference evidence="5" key="1">
    <citation type="submission" date="2022-12" db="EMBL/GenBank/DDBJ databases">
        <title>Bird 10,000 Genomes (B10K) Project - Family phase.</title>
        <authorList>
            <person name="Zhang G."/>
        </authorList>
    </citation>
    <scope>NUCLEOTIDE SEQUENCE</scope>
    <source>
        <strain evidence="5">B10K-CU-030-46</strain>
        <tissue evidence="5">Muscle</tissue>
    </source>
</reference>
<comment type="catalytic activity">
    <reaction evidence="4">
        <text>glutathione + H2O = L-cysteinylglycine + L-glutamate</text>
        <dbReference type="Rhea" id="RHEA:28807"/>
        <dbReference type="ChEBI" id="CHEBI:15377"/>
        <dbReference type="ChEBI" id="CHEBI:29985"/>
        <dbReference type="ChEBI" id="CHEBI:57925"/>
        <dbReference type="ChEBI" id="CHEBI:61694"/>
        <dbReference type="EC" id="3.4.19.13"/>
    </reaction>
</comment>
<dbReference type="PROSITE" id="PS00462">
    <property type="entry name" value="G_GLU_TRANSPEPTIDASE"/>
    <property type="match status" value="1"/>
</dbReference>
<dbReference type="InterPro" id="IPR000101">
    <property type="entry name" value="GGT_peptidase"/>
</dbReference>
<feature type="non-terminal residue" evidence="5">
    <location>
        <position position="587"/>
    </location>
</feature>
<keyword evidence="6" id="KW-1185">Reference proteome</keyword>
<feature type="active site" description="Nucleophile" evidence="2">
    <location>
        <position position="386"/>
    </location>
</feature>
<evidence type="ECO:0000256" key="3">
    <source>
        <dbReference type="PIRSR" id="PIRSR600101-2"/>
    </source>
</evidence>
<dbReference type="GO" id="GO:0006954">
    <property type="term" value="P:inflammatory response"/>
    <property type="evidence" value="ECO:0007669"/>
    <property type="project" value="TreeGrafter"/>
</dbReference>
<comment type="pathway">
    <text evidence="4">Sulfur metabolism; glutathione metabolism.</text>
</comment>
<comment type="caution">
    <text evidence="5">The sequence shown here is derived from an EMBL/GenBank/DDBJ whole genome shotgun (WGS) entry which is preliminary data.</text>
</comment>
<dbReference type="GO" id="GO:0006751">
    <property type="term" value="P:glutathione catabolic process"/>
    <property type="evidence" value="ECO:0007669"/>
    <property type="project" value="UniProtKB-UniRule"/>
</dbReference>
<dbReference type="PRINTS" id="PR01210">
    <property type="entry name" value="GGTRANSPTASE"/>
</dbReference>
<dbReference type="AlphaFoldDB" id="A0AA97MIV6"/>
<dbReference type="GO" id="GO:1901750">
    <property type="term" value="P:leukotriene D4 biosynthetic process"/>
    <property type="evidence" value="ECO:0007669"/>
    <property type="project" value="TreeGrafter"/>
</dbReference>
<dbReference type="SUPFAM" id="SSF56235">
    <property type="entry name" value="N-terminal nucleophile aminohydrolases (Ntn hydrolases)"/>
    <property type="match status" value="1"/>
</dbReference>
<organism evidence="5">
    <name type="scientific">Menura novaehollandiae</name>
    <name type="common">superb lyrebird</name>
    <dbReference type="NCBI Taxonomy" id="47692"/>
    <lineage>
        <taxon>Eukaryota</taxon>
        <taxon>Metazoa</taxon>
        <taxon>Chordata</taxon>
        <taxon>Craniata</taxon>
        <taxon>Vertebrata</taxon>
        <taxon>Euteleostomi</taxon>
        <taxon>Archelosauria</taxon>
        <taxon>Archosauria</taxon>
        <taxon>Dinosauria</taxon>
        <taxon>Saurischia</taxon>
        <taxon>Theropoda</taxon>
        <taxon>Coelurosauria</taxon>
        <taxon>Aves</taxon>
        <taxon>Neognathae</taxon>
        <taxon>Neoaves</taxon>
        <taxon>Telluraves</taxon>
        <taxon>Australaves</taxon>
        <taxon>Passeriformes</taxon>
        <taxon>Menuridae</taxon>
        <taxon>Menura</taxon>
    </lineage>
</organism>
<dbReference type="GO" id="GO:0005886">
    <property type="term" value="C:plasma membrane"/>
    <property type="evidence" value="ECO:0007669"/>
    <property type="project" value="TreeGrafter"/>
</dbReference>
<dbReference type="InterPro" id="IPR043137">
    <property type="entry name" value="GGT_ssub_C"/>
</dbReference>
<comment type="function">
    <text evidence="4">Cleaves the gamma-glutamyl peptide bond of glutathione and glutathione conjugates.</text>
</comment>
<comment type="similarity">
    <text evidence="1">Belongs to the gamma-glutamyltransferase family.</text>
</comment>
<feature type="binding site" evidence="3">
    <location>
        <position position="494"/>
    </location>
    <ligand>
        <name>L-glutamate</name>
        <dbReference type="ChEBI" id="CHEBI:29985"/>
    </ligand>
</feature>
<feature type="binding site" evidence="3">
    <location>
        <begin position="404"/>
        <end position="406"/>
    </location>
    <ligand>
        <name>L-glutamate</name>
        <dbReference type="ChEBI" id="CHEBI:29985"/>
    </ligand>
</feature>
<evidence type="ECO:0000256" key="1">
    <source>
        <dbReference type="ARBA" id="ARBA00009381"/>
    </source>
</evidence>
<keyword evidence="4 5" id="KW-0378">Hydrolase</keyword>
<feature type="binding site" evidence="3">
    <location>
        <position position="428"/>
    </location>
    <ligand>
        <name>L-glutamate</name>
        <dbReference type="ChEBI" id="CHEBI:29985"/>
    </ligand>
</feature>
<evidence type="ECO:0000256" key="2">
    <source>
        <dbReference type="PIRSR" id="PIRSR600101-1"/>
    </source>
</evidence>
<evidence type="ECO:0000313" key="5">
    <source>
        <dbReference type="EMBL" id="NXE92448.1"/>
    </source>
</evidence>
<protein>
    <recommendedName>
        <fullName evidence="4">Glutathione hydrolase</fullName>
        <ecNumber evidence="4">2.3.2.2</ecNumber>
        <ecNumber evidence="4">3.4.19.13</ecNumber>
    </recommendedName>
    <alternativeName>
        <fullName evidence="4">Gamma-glutamyltransferase</fullName>
    </alternativeName>
    <alternativeName>
        <fullName evidence="4">Gamma-glutamyltranspeptidase</fullName>
    </alternativeName>
</protein>
<accession>A0AA97MIV6</accession>
<comment type="catalytic activity">
    <reaction evidence="4">
        <text>an N-terminal (5-L-glutamyl)-[peptide] + an alpha-amino acid = 5-L-glutamyl amino acid + an N-terminal L-alpha-aminoacyl-[peptide]</text>
        <dbReference type="Rhea" id="RHEA:23904"/>
        <dbReference type="Rhea" id="RHEA-COMP:9780"/>
        <dbReference type="Rhea" id="RHEA-COMP:9795"/>
        <dbReference type="ChEBI" id="CHEBI:77644"/>
        <dbReference type="ChEBI" id="CHEBI:78597"/>
        <dbReference type="ChEBI" id="CHEBI:78599"/>
        <dbReference type="ChEBI" id="CHEBI:78608"/>
        <dbReference type="EC" id="2.3.2.2"/>
    </reaction>
</comment>
<dbReference type="PANTHER" id="PTHR11686:SF19">
    <property type="entry name" value="GLUTATHIONE HYDROLASE 5 PROENZYME"/>
    <property type="match status" value="1"/>
</dbReference>
<dbReference type="EC" id="3.4.19.13" evidence="4"/>
<evidence type="ECO:0000313" key="6">
    <source>
        <dbReference type="Proteomes" id="UP000521578"/>
    </source>
</evidence>
<dbReference type="PANTHER" id="PTHR11686">
    <property type="entry name" value="GAMMA GLUTAMYL TRANSPEPTIDASE"/>
    <property type="match status" value="1"/>
</dbReference>
<dbReference type="GO" id="GO:0036374">
    <property type="term" value="F:glutathione hydrolase activity"/>
    <property type="evidence" value="ECO:0007669"/>
    <property type="project" value="UniProtKB-UniRule"/>
</dbReference>
<dbReference type="EMBL" id="VWPS01000162">
    <property type="protein sequence ID" value="NXE92448.1"/>
    <property type="molecule type" value="Genomic_DNA"/>
</dbReference>
<dbReference type="Pfam" id="PF01019">
    <property type="entry name" value="G_glu_transpept"/>
    <property type="match status" value="1"/>
</dbReference>
<dbReference type="Gene3D" id="3.60.20.40">
    <property type="match status" value="1"/>
</dbReference>
<evidence type="ECO:0000256" key="4">
    <source>
        <dbReference type="RuleBase" id="RU368068"/>
    </source>
</evidence>
<dbReference type="InterPro" id="IPR029055">
    <property type="entry name" value="Ntn_hydrolases_N"/>
</dbReference>
<dbReference type="EC" id="2.3.2.2" evidence="4"/>
<keyword evidence="4" id="KW-0808">Transferase</keyword>